<dbReference type="GO" id="GO:0052689">
    <property type="term" value="F:carboxylic ester hydrolase activity"/>
    <property type="evidence" value="ECO:0007669"/>
    <property type="project" value="UniProtKB-ARBA"/>
</dbReference>
<dbReference type="EMBL" id="WWCP01000018">
    <property type="protein sequence ID" value="MYM83361.1"/>
    <property type="molecule type" value="Genomic_DNA"/>
</dbReference>
<dbReference type="PANTHER" id="PTHR22946:SF9">
    <property type="entry name" value="POLYKETIDE TRANSFERASE AF380"/>
    <property type="match status" value="1"/>
</dbReference>
<evidence type="ECO:0000259" key="3">
    <source>
        <dbReference type="Pfam" id="PF01738"/>
    </source>
</evidence>
<sequence>MRRFISLLLLCCASISAQAASHYAYLNAAGKYPVGFQLIKQYDYSRSSLPLIDSDTGKPRQGEWARAMQTLVWYPANGSGKSMTYADYLGTAFTRTDFSLSDAQVAQKTARLINQSGKALTPAQRQAEADSPVWARRDAAPAAGPFPLVVYAPGAGGPAHENAELCEYLASQGYVVIASASVDGQGRGMKANLEGAEAQAADIAFLIGYAHSLPQVDMGRIAVAGFSWGGLANVLAAARDQRIRALVSLDGSMRGFPEYINGGKDAAKYVTPERVNVPLLYLSARPRTIEQLEGSYDVSFSFINAMKYSDVYYYILHPMAHTNFSTSQIRFSGDDDFDEYSREEIVQAHNWASRYTLEFLNAYLKGDAGGRAFLAARPVRNGVPSHMISADIRMAEQALKVPEATGR</sequence>
<protein>
    <submittedName>
        <fullName evidence="4">Dienelactone hydrolase</fullName>
    </submittedName>
</protein>
<keyword evidence="2" id="KW-0732">Signal</keyword>
<evidence type="ECO:0000313" key="5">
    <source>
        <dbReference type="Proteomes" id="UP000474565"/>
    </source>
</evidence>
<feature type="signal peptide" evidence="2">
    <location>
        <begin position="1"/>
        <end position="19"/>
    </location>
</feature>
<dbReference type="Gene3D" id="3.40.50.1820">
    <property type="entry name" value="alpha/beta hydrolase"/>
    <property type="match status" value="1"/>
</dbReference>
<organism evidence="4 5">
    <name type="scientific">Duganella lactea</name>
    <dbReference type="NCBI Taxonomy" id="2692173"/>
    <lineage>
        <taxon>Bacteria</taxon>
        <taxon>Pseudomonadati</taxon>
        <taxon>Pseudomonadota</taxon>
        <taxon>Betaproteobacteria</taxon>
        <taxon>Burkholderiales</taxon>
        <taxon>Oxalobacteraceae</taxon>
        <taxon>Telluria group</taxon>
        <taxon>Duganella</taxon>
    </lineage>
</organism>
<keyword evidence="1 4" id="KW-0378">Hydrolase</keyword>
<dbReference type="Proteomes" id="UP000474565">
    <property type="component" value="Unassembled WGS sequence"/>
</dbReference>
<accession>A0A6L8MM83</accession>
<dbReference type="InterPro" id="IPR050261">
    <property type="entry name" value="FrsA_esterase"/>
</dbReference>
<name>A0A6L8MM83_9BURK</name>
<dbReference type="RefSeq" id="WP_161020145.1">
    <property type="nucleotide sequence ID" value="NZ_WWCP01000018.1"/>
</dbReference>
<reference evidence="4 5" key="1">
    <citation type="submission" date="2019-12" db="EMBL/GenBank/DDBJ databases">
        <title>Novel species isolated from a subtropical stream in China.</title>
        <authorList>
            <person name="Lu H."/>
        </authorList>
    </citation>
    <scope>NUCLEOTIDE SEQUENCE [LARGE SCALE GENOMIC DNA]</scope>
    <source>
        <strain evidence="4 5">FT50W</strain>
    </source>
</reference>
<feature type="chain" id="PRO_5027101622" evidence="2">
    <location>
        <begin position="20"/>
        <end position="407"/>
    </location>
</feature>
<comment type="caution">
    <text evidence="4">The sequence shown here is derived from an EMBL/GenBank/DDBJ whole genome shotgun (WGS) entry which is preliminary data.</text>
</comment>
<dbReference type="Pfam" id="PF01738">
    <property type="entry name" value="DLH"/>
    <property type="match status" value="1"/>
</dbReference>
<dbReference type="InterPro" id="IPR002925">
    <property type="entry name" value="Dienelactn_hydro"/>
</dbReference>
<dbReference type="SUPFAM" id="SSF53474">
    <property type="entry name" value="alpha/beta-Hydrolases"/>
    <property type="match status" value="1"/>
</dbReference>
<evidence type="ECO:0000313" key="4">
    <source>
        <dbReference type="EMBL" id="MYM83361.1"/>
    </source>
</evidence>
<evidence type="ECO:0000256" key="1">
    <source>
        <dbReference type="ARBA" id="ARBA00022801"/>
    </source>
</evidence>
<evidence type="ECO:0000256" key="2">
    <source>
        <dbReference type="SAM" id="SignalP"/>
    </source>
</evidence>
<dbReference type="InterPro" id="IPR029058">
    <property type="entry name" value="AB_hydrolase_fold"/>
</dbReference>
<feature type="domain" description="Dienelactone hydrolase" evidence="3">
    <location>
        <begin position="141"/>
        <end position="251"/>
    </location>
</feature>
<proteinExistence type="predicted"/>
<dbReference type="PANTHER" id="PTHR22946">
    <property type="entry name" value="DIENELACTONE HYDROLASE DOMAIN-CONTAINING PROTEIN-RELATED"/>
    <property type="match status" value="1"/>
</dbReference>
<dbReference type="AlphaFoldDB" id="A0A6L8MM83"/>
<gene>
    <name evidence="4" type="ORF">GTP44_15545</name>
</gene>